<dbReference type="EMBL" id="AAEW02000007">
    <property type="protein sequence ID" value="EAT15901.1"/>
    <property type="molecule type" value="Genomic_DNA"/>
</dbReference>
<organism evidence="1 2">
    <name type="scientific">Desulfuromonas acetoxidans (strain DSM 684 / 11070)</name>
    <dbReference type="NCBI Taxonomy" id="281689"/>
    <lineage>
        <taxon>Bacteria</taxon>
        <taxon>Pseudomonadati</taxon>
        <taxon>Thermodesulfobacteriota</taxon>
        <taxon>Desulfuromonadia</taxon>
        <taxon>Desulfuromonadales</taxon>
        <taxon>Desulfuromonadaceae</taxon>
        <taxon>Desulfuromonas</taxon>
    </lineage>
</organism>
<reference evidence="1" key="1">
    <citation type="submission" date="2006-05" db="EMBL/GenBank/DDBJ databases">
        <title>Annotation of the draft genome assembly of Desulfuromonas acetoxidans DSM 684.</title>
        <authorList>
            <consortium name="US DOE Joint Genome Institute (JGI-ORNL)"/>
            <person name="Larimer F."/>
            <person name="Land M."/>
            <person name="Hauser L."/>
        </authorList>
    </citation>
    <scope>NUCLEOTIDE SEQUENCE [LARGE SCALE GENOMIC DNA]</scope>
    <source>
        <strain evidence="1">DSM 684</strain>
    </source>
</reference>
<protein>
    <submittedName>
        <fullName evidence="1">Uncharacterized protein</fullName>
    </submittedName>
</protein>
<proteinExistence type="predicted"/>
<accession>Q1K0P0</accession>
<dbReference type="Proteomes" id="UP000005695">
    <property type="component" value="Unassembled WGS sequence"/>
</dbReference>
<name>Q1K0P0_DESA6</name>
<comment type="caution">
    <text evidence="1">The sequence shown here is derived from an EMBL/GenBank/DDBJ whole genome shotgun (WGS) entry which is preliminary data.</text>
</comment>
<dbReference type="OrthoDB" id="5392794at2"/>
<dbReference type="AlphaFoldDB" id="Q1K0P0"/>
<sequence length="277" mass="32142">MPFVPSVTHLFDASGLPLFSLKEINALAKEEKERIYATLVPEIVFERYGFDRNSYLSPDSRERIRFICPKGLGLLRIAVRRQPEDTDDLFFVEMADTPFRQMEFSFCLINDPDAPRFDVDYDSSGRENMFGTLRRNIDEEIRAMAAGLTPNQVRSGLNTFKPFFERFEQFVASLGIDIIVAEPLSYNNAIHYERYGFDYTTGKQLMLWIDREFQPGGVLYRRLDGSTPFRQPGMEKTVRGRSWAIHDGILQKPWDGIKIYKTVGQHAHVNTFAHWNY</sequence>
<evidence type="ECO:0000313" key="2">
    <source>
        <dbReference type="Proteomes" id="UP000005695"/>
    </source>
</evidence>
<gene>
    <name evidence="1" type="ORF">Dace_2201</name>
</gene>
<reference evidence="1" key="2">
    <citation type="submission" date="2006-05" db="EMBL/GenBank/DDBJ databases">
        <title>Sequencing of the draft genome and assembly of Desulfuromonas acetoxidans DSM 684.</title>
        <authorList>
            <consortium name="US DOE Joint Genome Institute (JGI-PGF)"/>
            <person name="Copeland A."/>
            <person name="Lucas S."/>
            <person name="Lapidus A."/>
            <person name="Barry K."/>
            <person name="Detter J.C."/>
            <person name="Glavina del Rio T."/>
            <person name="Hammon N."/>
            <person name="Israni S."/>
            <person name="Dalin E."/>
            <person name="Tice H."/>
            <person name="Bruce D."/>
            <person name="Pitluck S."/>
            <person name="Richardson P."/>
        </authorList>
    </citation>
    <scope>NUCLEOTIDE SEQUENCE [LARGE SCALE GENOMIC DNA]</scope>
    <source>
        <strain evidence="1">DSM 684</strain>
    </source>
</reference>
<dbReference type="RefSeq" id="WP_005999660.1">
    <property type="nucleotide sequence ID" value="NZ_AAEW02000007.1"/>
</dbReference>
<keyword evidence="2" id="KW-1185">Reference proteome</keyword>
<evidence type="ECO:0000313" key="1">
    <source>
        <dbReference type="EMBL" id="EAT15901.1"/>
    </source>
</evidence>